<name>A0A6G1EE33_9ORYZ</name>
<accession>A0A6G1EE33</accession>
<dbReference type="OrthoDB" id="10678918at2759"/>
<reference evidence="2 3" key="1">
    <citation type="submission" date="2019-11" db="EMBL/GenBank/DDBJ databases">
        <title>Whole genome sequence of Oryza granulata.</title>
        <authorList>
            <person name="Li W."/>
        </authorList>
    </citation>
    <scope>NUCLEOTIDE SEQUENCE [LARGE SCALE GENOMIC DNA]</scope>
    <source>
        <strain evidence="3">cv. Menghai</strain>
        <tissue evidence="2">Leaf</tissue>
    </source>
</reference>
<feature type="region of interest" description="Disordered" evidence="1">
    <location>
        <begin position="378"/>
        <end position="460"/>
    </location>
</feature>
<feature type="region of interest" description="Disordered" evidence="1">
    <location>
        <begin position="252"/>
        <end position="298"/>
    </location>
</feature>
<dbReference type="Gene3D" id="4.10.60.10">
    <property type="entry name" value="Zinc finger, CCHC-type"/>
    <property type="match status" value="1"/>
</dbReference>
<gene>
    <name evidence="2" type="ORF">E2562_002096</name>
</gene>
<feature type="compositionally biased region" description="Low complexity" evidence="1">
    <location>
        <begin position="63"/>
        <end position="78"/>
    </location>
</feature>
<feature type="compositionally biased region" description="Basic residues" evidence="1">
    <location>
        <begin position="265"/>
        <end position="277"/>
    </location>
</feature>
<organism evidence="2 3">
    <name type="scientific">Oryza meyeriana var. granulata</name>
    <dbReference type="NCBI Taxonomy" id="110450"/>
    <lineage>
        <taxon>Eukaryota</taxon>
        <taxon>Viridiplantae</taxon>
        <taxon>Streptophyta</taxon>
        <taxon>Embryophyta</taxon>
        <taxon>Tracheophyta</taxon>
        <taxon>Spermatophyta</taxon>
        <taxon>Magnoliopsida</taxon>
        <taxon>Liliopsida</taxon>
        <taxon>Poales</taxon>
        <taxon>Poaceae</taxon>
        <taxon>BOP clade</taxon>
        <taxon>Oryzoideae</taxon>
        <taxon>Oryzeae</taxon>
        <taxon>Oryzinae</taxon>
        <taxon>Oryza</taxon>
        <taxon>Oryza meyeriana</taxon>
    </lineage>
</organism>
<evidence type="ECO:0000256" key="1">
    <source>
        <dbReference type="SAM" id="MobiDB-lite"/>
    </source>
</evidence>
<sequence length="556" mass="57692">MSSSPDVLPPPSPAPAPTPGPAATSTAACAASSSLLASGSTSPLAPRAAPFVPCGRSKQQRWSDSSPTASSSDGSPPSYRDIVLSSTGPAPPTASPVAGALPGAAADVSRGPTVVLLRRTPPRHQACAQPRRASVPDVEGWQKVESRGARRRRRRVAQPPGRPVPADLAGLCFNYFSSEHKAAQCHQRTRCFRCRSLGHRSYVCPRAAGGGGASRPAPPRVSVWRRIAPAPESTGAPTPHPPPVDWVRQESLGQRQEAGQNPGTGRRRRRRRRRPRNCRPSDRARPESAPADGPQRVVVPAEAPLDPCIFCCTERFARAEADLSMAVVISIIGAAAAVEEVAAVVASKMDVGDGSLVLRRASPTSFLLFLPDMAAGERAGSGSARQRRRPRSPSPAAGSGLGGGGDPARRPVWDRLGPTAGGGSHVAEASPSDVDAWETHEGARESPASGSRPFGGASPVAEGIDFDSALDAAATSCSCTSGYDAGDPPMDSLLTAPPASGDDVAPSVNSPTLAQDEYAQLFGQQLSASHLQALEALLGWVPPEEFYQGGDIVAFA</sequence>
<comment type="caution">
    <text evidence="2">The sequence shown here is derived from an EMBL/GenBank/DDBJ whole genome shotgun (WGS) entry which is preliminary data.</text>
</comment>
<evidence type="ECO:0008006" key="4">
    <source>
        <dbReference type="Google" id="ProtNLM"/>
    </source>
</evidence>
<protein>
    <recommendedName>
        <fullName evidence="4">CCHC-type domain-containing protein</fullName>
    </recommendedName>
</protein>
<dbReference type="EMBL" id="SPHZ02000003">
    <property type="protein sequence ID" value="KAF0922846.1"/>
    <property type="molecule type" value="Genomic_DNA"/>
</dbReference>
<keyword evidence="3" id="KW-1185">Reference proteome</keyword>
<dbReference type="Proteomes" id="UP000479710">
    <property type="component" value="Unassembled WGS sequence"/>
</dbReference>
<proteinExistence type="predicted"/>
<evidence type="ECO:0000313" key="2">
    <source>
        <dbReference type="EMBL" id="KAF0922846.1"/>
    </source>
</evidence>
<feature type="region of interest" description="Disordered" evidence="1">
    <location>
        <begin position="1"/>
        <end position="104"/>
    </location>
</feature>
<feature type="compositionally biased region" description="Polar residues" evidence="1">
    <location>
        <begin position="252"/>
        <end position="263"/>
    </location>
</feature>
<feature type="compositionally biased region" description="Low complexity" evidence="1">
    <location>
        <begin position="21"/>
        <end position="46"/>
    </location>
</feature>
<dbReference type="AlphaFoldDB" id="A0A6G1EE33"/>
<feature type="compositionally biased region" description="Pro residues" evidence="1">
    <location>
        <begin position="7"/>
        <end position="20"/>
    </location>
</feature>
<evidence type="ECO:0000313" key="3">
    <source>
        <dbReference type="Proteomes" id="UP000479710"/>
    </source>
</evidence>
<feature type="region of interest" description="Disordered" evidence="1">
    <location>
        <begin position="123"/>
        <end position="163"/>
    </location>
</feature>